<accession>A0A1R1F0H9</accession>
<dbReference type="PANTHER" id="PTHR42713">
    <property type="entry name" value="HISTIDINE KINASE-RELATED"/>
    <property type="match status" value="1"/>
</dbReference>
<dbReference type="SMART" id="SM00448">
    <property type="entry name" value="REC"/>
    <property type="match status" value="1"/>
</dbReference>
<dbReference type="STRING" id="297318.BK138_03020"/>
<comment type="subcellular location">
    <subcellularLocation>
        <location evidence="1">Cytoplasm</location>
    </subcellularLocation>
</comment>
<dbReference type="GO" id="GO:0043565">
    <property type="term" value="F:sequence-specific DNA binding"/>
    <property type="evidence" value="ECO:0007669"/>
    <property type="project" value="InterPro"/>
</dbReference>
<evidence type="ECO:0000256" key="2">
    <source>
        <dbReference type="ARBA" id="ARBA00022490"/>
    </source>
</evidence>
<dbReference type="InterPro" id="IPR051552">
    <property type="entry name" value="HptR"/>
</dbReference>
<dbReference type="GO" id="GO:0005737">
    <property type="term" value="C:cytoplasm"/>
    <property type="evidence" value="ECO:0007669"/>
    <property type="project" value="UniProtKB-SubCell"/>
</dbReference>
<dbReference type="PROSITE" id="PS01124">
    <property type="entry name" value="HTH_ARAC_FAMILY_2"/>
    <property type="match status" value="1"/>
</dbReference>
<keyword evidence="3 8" id="KW-0597">Phosphoprotein</keyword>
<evidence type="ECO:0000256" key="4">
    <source>
        <dbReference type="ARBA" id="ARBA00023012"/>
    </source>
</evidence>
<dbReference type="PANTHER" id="PTHR42713:SF3">
    <property type="entry name" value="TRANSCRIPTIONAL REGULATORY PROTEIN HPTR"/>
    <property type="match status" value="1"/>
</dbReference>
<keyword evidence="7" id="KW-0804">Transcription</keyword>
<dbReference type="RefSeq" id="WP_076165565.1">
    <property type="nucleotide sequence ID" value="NZ_MRTP01000001.1"/>
</dbReference>
<comment type="caution">
    <text evidence="11">The sequence shown here is derived from an EMBL/GenBank/DDBJ whole genome shotgun (WGS) entry which is preliminary data.</text>
</comment>
<evidence type="ECO:0000313" key="12">
    <source>
        <dbReference type="Proteomes" id="UP000187172"/>
    </source>
</evidence>
<dbReference type="InterPro" id="IPR018060">
    <property type="entry name" value="HTH_AraC"/>
</dbReference>
<dbReference type="Gene3D" id="1.10.10.60">
    <property type="entry name" value="Homeodomain-like"/>
    <property type="match status" value="2"/>
</dbReference>
<proteinExistence type="predicted"/>
<evidence type="ECO:0000256" key="6">
    <source>
        <dbReference type="ARBA" id="ARBA00023125"/>
    </source>
</evidence>
<sequence length="253" mass="29474">MYKLMIVDDEPQILEGMKRILDWNQYGFGRIETCETTEEAMTKVVDLQPDVAIFDVCIGKTLGYETISRLNEFKIPTKYIIMSGYSEFKYAQEAIRCGVKDYLLKPVERTKLQQVIEKIIVEDLNGTIGDRNSENLNRDPVLGVQYEHLSKLVNRILLMIKMEYAQNITLKSVAERFQMNSTYLGQLFLKETGMKFSEYLMAYRMLLAEDRIRSTEEKISYIAFSVGYNNLNYFYTHFHSFFGKSPSELRGKA</sequence>
<evidence type="ECO:0000313" key="11">
    <source>
        <dbReference type="EMBL" id="OMF57587.1"/>
    </source>
</evidence>
<keyword evidence="5" id="KW-0805">Transcription regulation</keyword>
<dbReference type="PROSITE" id="PS50110">
    <property type="entry name" value="RESPONSE_REGULATORY"/>
    <property type="match status" value="1"/>
</dbReference>
<dbReference type="SMART" id="SM00342">
    <property type="entry name" value="HTH_ARAC"/>
    <property type="match status" value="1"/>
</dbReference>
<evidence type="ECO:0000259" key="10">
    <source>
        <dbReference type="PROSITE" id="PS50110"/>
    </source>
</evidence>
<dbReference type="InterPro" id="IPR001789">
    <property type="entry name" value="Sig_transdc_resp-reg_receiver"/>
</dbReference>
<feature type="domain" description="Response regulatory" evidence="10">
    <location>
        <begin position="3"/>
        <end position="120"/>
    </location>
</feature>
<dbReference type="CDD" id="cd17536">
    <property type="entry name" value="REC_YesN-like"/>
    <property type="match status" value="1"/>
</dbReference>
<organism evidence="11 12">
    <name type="scientific">Paenibacillus rhizosphaerae</name>
    <dbReference type="NCBI Taxonomy" id="297318"/>
    <lineage>
        <taxon>Bacteria</taxon>
        <taxon>Bacillati</taxon>
        <taxon>Bacillota</taxon>
        <taxon>Bacilli</taxon>
        <taxon>Bacillales</taxon>
        <taxon>Paenibacillaceae</taxon>
        <taxon>Paenibacillus</taxon>
    </lineage>
</organism>
<dbReference type="SUPFAM" id="SSF52172">
    <property type="entry name" value="CheY-like"/>
    <property type="match status" value="1"/>
</dbReference>
<dbReference type="GO" id="GO:0003700">
    <property type="term" value="F:DNA-binding transcription factor activity"/>
    <property type="evidence" value="ECO:0007669"/>
    <property type="project" value="InterPro"/>
</dbReference>
<keyword evidence="12" id="KW-1185">Reference proteome</keyword>
<evidence type="ECO:0000256" key="1">
    <source>
        <dbReference type="ARBA" id="ARBA00004496"/>
    </source>
</evidence>
<dbReference type="Pfam" id="PF00072">
    <property type="entry name" value="Response_reg"/>
    <property type="match status" value="1"/>
</dbReference>
<reference evidence="11 12" key="1">
    <citation type="submission" date="2016-11" db="EMBL/GenBank/DDBJ databases">
        <title>Paenibacillus species isolates.</title>
        <authorList>
            <person name="Beno S.M."/>
        </authorList>
    </citation>
    <scope>NUCLEOTIDE SEQUENCE [LARGE SCALE GENOMIC DNA]</scope>
    <source>
        <strain evidence="11 12">FSL R5-0378</strain>
    </source>
</reference>
<keyword evidence="4" id="KW-0902">Two-component regulatory system</keyword>
<keyword evidence="2" id="KW-0963">Cytoplasm</keyword>
<dbReference type="EMBL" id="MRTP01000001">
    <property type="protein sequence ID" value="OMF57587.1"/>
    <property type="molecule type" value="Genomic_DNA"/>
</dbReference>
<evidence type="ECO:0000256" key="5">
    <source>
        <dbReference type="ARBA" id="ARBA00023015"/>
    </source>
</evidence>
<evidence type="ECO:0000256" key="8">
    <source>
        <dbReference type="PROSITE-ProRule" id="PRU00169"/>
    </source>
</evidence>
<evidence type="ECO:0000256" key="3">
    <source>
        <dbReference type="ARBA" id="ARBA00022553"/>
    </source>
</evidence>
<name>A0A1R1F0H9_9BACL</name>
<dbReference type="SUPFAM" id="SSF46689">
    <property type="entry name" value="Homeodomain-like"/>
    <property type="match status" value="2"/>
</dbReference>
<keyword evidence="6 11" id="KW-0238">DNA-binding</keyword>
<feature type="domain" description="HTH araC/xylS-type" evidence="9">
    <location>
        <begin position="154"/>
        <end position="252"/>
    </location>
</feature>
<evidence type="ECO:0000256" key="7">
    <source>
        <dbReference type="ARBA" id="ARBA00023163"/>
    </source>
</evidence>
<gene>
    <name evidence="11" type="ORF">BK138_03020</name>
</gene>
<dbReference type="InterPro" id="IPR011006">
    <property type="entry name" value="CheY-like_superfamily"/>
</dbReference>
<dbReference type="GO" id="GO:0000160">
    <property type="term" value="P:phosphorelay signal transduction system"/>
    <property type="evidence" value="ECO:0007669"/>
    <property type="project" value="UniProtKB-KW"/>
</dbReference>
<feature type="modified residue" description="4-aspartylphosphate" evidence="8">
    <location>
        <position position="55"/>
    </location>
</feature>
<dbReference type="Pfam" id="PF12833">
    <property type="entry name" value="HTH_18"/>
    <property type="match status" value="1"/>
</dbReference>
<dbReference type="InterPro" id="IPR009057">
    <property type="entry name" value="Homeodomain-like_sf"/>
</dbReference>
<evidence type="ECO:0000259" key="9">
    <source>
        <dbReference type="PROSITE" id="PS01124"/>
    </source>
</evidence>
<dbReference type="Gene3D" id="3.40.50.2300">
    <property type="match status" value="1"/>
</dbReference>
<protein>
    <submittedName>
        <fullName evidence="11">DNA-binding response regulator</fullName>
    </submittedName>
</protein>
<dbReference type="Proteomes" id="UP000187172">
    <property type="component" value="Unassembled WGS sequence"/>
</dbReference>
<dbReference type="AlphaFoldDB" id="A0A1R1F0H9"/>